<reference evidence="1" key="3">
    <citation type="journal article" date="2017" name="Nature">
        <title>Genome sequence of the progenitor of the wheat D genome Aegilops tauschii.</title>
        <authorList>
            <person name="Luo M.C."/>
            <person name="Gu Y.Q."/>
            <person name="Puiu D."/>
            <person name="Wang H."/>
            <person name="Twardziok S.O."/>
            <person name="Deal K.R."/>
            <person name="Huo N."/>
            <person name="Zhu T."/>
            <person name="Wang L."/>
            <person name="Wang Y."/>
            <person name="McGuire P.E."/>
            <person name="Liu S."/>
            <person name="Long H."/>
            <person name="Ramasamy R.K."/>
            <person name="Rodriguez J.C."/>
            <person name="Van S.L."/>
            <person name="Yuan L."/>
            <person name="Wang Z."/>
            <person name="Xia Z."/>
            <person name="Xiao L."/>
            <person name="Anderson O.D."/>
            <person name="Ouyang S."/>
            <person name="Liang Y."/>
            <person name="Zimin A.V."/>
            <person name="Pertea G."/>
            <person name="Qi P."/>
            <person name="Bennetzen J.L."/>
            <person name="Dai X."/>
            <person name="Dawson M.W."/>
            <person name="Muller H.G."/>
            <person name="Kugler K."/>
            <person name="Rivarola-Duarte L."/>
            <person name="Spannagl M."/>
            <person name="Mayer K.F.X."/>
            <person name="Lu F.H."/>
            <person name="Bevan M.W."/>
            <person name="Leroy P."/>
            <person name="Li P."/>
            <person name="You F.M."/>
            <person name="Sun Q."/>
            <person name="Liu Z."/>
            <person name="Lyons E."/>
            <person name="Wicker T."/>
            <person name="Salzberg S.L."/>
            <person name="Devos K.M."/>
            <person name="Dvorak J."/>
        </authorList>
    </citation>
    <scope>NUCLEOTIDE SEQUENCE [LARGE SCALE GENOMIC DNA]</scope>
    <source>
        <strain evidence="1">cv. AL8/78</strain>
    </source>
</reference>
<evidence type="ECO:0000313" key="1">
    <source>
        <dbReference type="EnsemblPlants" id="AET2Gv20225800.1"/>
    </source>
</evidence>
<proteinExistence type="predicted"/>
<reference evidence="1" key="4">
    <citation type="submission" date="2019-03" db="UniProtKB">
        <authorList>
            <consortium name="EnsemblPlants"/>
        </authorList>
    </citation>
    <scope>IDENTIFICATION</scope>
</reference>
<dbReference type="EnsemblPlants" id="AET2Gv20225800.1">
    <property type="protein sequence ID" value="AET2Gv20225800.1"/>
    <property type="gene ID" value="AET2Gv20225800"/>
</dbReference>
<organism evidence="1 2">
    <name type="scientific">Aegilops tauschii subsp. strangulata</name>
    <name type="common">Goatgrass</name>
    <dbReference type="NCBI Taxonomy" id="200361"/>
    <lineage>
        <taxon>Eukaryota</taxon>
        <taxon>Viridiplantae</taxon>
        <taxon>Streptophyta</taxon>
        <taxon>Embryophyta</taxon>
        <taxon>Tracheophyta</taxon>
        <taxon>Spermatophyta</taxon>
        <taxon>Magnoliopsida</taxon>
        <taxon>Liliopsida</taxon>
        <taxon>Poales</taxon>
        <taxon>Poaceae</taxon>
        <taxon>BOP clade</taxon>
        <taxon>Pooideae</taxon>
        <taxon>Triticodae</taxon>
        <taxon>Triticeae</taxon>
        <taxon>Triticinae</taxon>
        <taxon>Aegilops</taxon>
    </lineage>
</organism>
<evidence type="ECO:0000313" key="2">
    <source>
        <dbReference type="Proteomes" id="UP000015105"/>
    </source>
</evidence>
<reference evidence="2" key="1">
    <citation type="journal article" date="2014" name="Science">
        <title>Ancient hybridizations among the ancestral genomes of bread wheat.</title>
        <authorList>
            <consortium name="International Wheat Genome Sequencing Consortium,"/>
            <person name="Marcussen T."/>
            <person name="Sandve S.R."/>
            <person name="Heier L."/>
            <person name="Spannagl M."/>
            <person name="Pfeifer M."/>
            <person name="Jakobsen K.S."/>
            <person name="Wulff B.B."/>
            <person name="Steuernagel B."/>
            <person name="Mayer K.F."/>
            <person name="Olsen O.A."/>
        </authorList>
    </citation>
    <scope>NUCLEOTIDE SEQUENCE [LARGE SCALE GENOMIC DNA]</scope>
    <source>
        <strain evidence="2">cv. AL8/78</strain>
    </source>
</reference>
<reference evidence="2" key="2">
    <citation type="journal article" date="2017" name="Nat. Plants">
        <title>The Aegilops tauschii genome reveals multiple impacts of transposons.</title>
        <authorList>
            <person name="Zhao G."/>
            <person name="Zou C."/>
            <person name="Li K."/>
            <person name="Wang K."/>
            <person name="Li T."/>
            <person name="Gao L."/>
            <person name="Zhang X."/>
            <person name="Wang H."/>
            <person name="Yang Z."/>
            <person name="Liu X."/>
            <person name="Jiang W."/>
            <person name="Mao L."/>
            <person name="Kong X."/>
            <person name="Jiao Y."/>
            <person name="Jia J."/>
        </authorList>
    </citation>
    <scope>NUCLEOTIDE SEQUENCE [LARGE SCALE GENOMIC DNA]</scope>
    <source>
        <strain evidence="2">cv. AL8/78</strain>
    </source>
</reference>
<keyword evidence="2" id="KW-1185">Reference proteome</keyword>
<accession>A0A453AQR2</accession>
<dbReference type="Proteomes" id="UP000015105">
    <property type="component" value="Chromosome 2D"/>
</dbReference>
<name>A0A453AQR2_AEGTS</name>
<dbReference type="AlphaFoldDB" id="A0A453AQR2"/>
<reference evidence="1" key="5">
    <citation type="journal article" date="2021" name="G3 (Bethesda)">
        <title>Aegilops tauschii genome assembly Aet v5.0 features greater sequence contiguity and improved annotation.</title>
        <authorList>
            <person name="Wang L."/>
            <person name="Zhu T."/>
            <person name="Rodriguez J.C."/>
            <person name="Deal K.R."/>
            <person name="Dubcovsky J."/>
            <person name="McGuire P.E."/>
            <person name="Lux T."/>
            <person name="Spannagl M."/>
            <person name="Mayer K.F.X."/>
            <person name="Baldrich P."/>
            <person name="Meyers B.C."/>
            <person name="Huo N."/>
            <person name="Gu Y.Q."/>
            <person name="Zhou H."/>
            <person name="Devos K.M."/>
            <person name="Bennetzen J.L."/>
            <person name="Unver T."/>
            <person name="Budak H."/>
            <person name="Gulick P.J."/>
            <person name="Galiba G."/>
            <person name="Kalapos B."/>
            <person name="Nelson D.R."/>
            <person name="Li P."/>
            <person name="You F.M."/>
            <person name="Luo M.C."/>
            <person name="Dvorak J."/>
        </authorList>
    </citation>
    <scope>NUCLEOTIDE SEQUENCE [LARGE SCALE GENOMIC DNA]</scope>
    <source>
        <strain evidence="1">cv. AL8/78</strain>
    </source>
</reference>
<sequence length="86" mass="9966">LVPPEHLKQEQTPLHDPNVNVMMMVNEETLMVAEPPSRDLRRERHARWLEHGRRTKRSPKEVRVRGEHRIGFGANPSYPVGAYCSS</sequence>
<protein>
    <submittedName>
        <fullName evidence="1">Uncharacterized protein</fullName>
    </submittedName>
</protein>
<dbReference type="Gramene" id="AET2Gv20225800.1">
    <property type="protein sequence ID" value="AET2Gv20225800.1"/>
    <property type="gene ID" value="AET2Gv20225800"/>
</dbReference>